<evidence type="ECO:0000313" key="4">
    <source>
        <dbReference type="Proteomes" id="UP000183208"/>
    </source>
</evidence>
<dbReference type="Proteomes" id="UP000183208">
    <property type="component" value="Unassembled WGS sequence"/>
</dbReference>
<comment type="similarity">
    <text evidence="1">Belongs to the YciI family.</text>
</comment>
<gene>
    <name evidence="3" type="ORF">SAMN05444171_0283</name>
</gene>
<evidence type="ECO:0000256" key="1">
    <source>
        <dbReference type="ARBA" id="ARBA00007689"/>
    </source>
</evidence>
<reference evidence="3 4" key="1">
    <citation type="submission" date="2016-10" db="EMBL/GenBank/DDBJ databases">
        <authorList>
            <person name="de Groot N.N."/>
        </authorList>
    </citation>
    <scope>NUCLEOTIDE SEQUENCE [LARGE SCALE GENOMIC DNA]</scope>
    <source>
        <strain evidence="3 4">GAS522</strain>
    </source>
</reference>
<feature type="domain" description="YCII-related" evidence="2">
    <location>
        <begin position="1"/>
        <end position="90"/>
    </location>
</feature>
<dbReference type="RefSeq" id="WP_074814633.1">
    <property type="nucleotide sequence ID" value="NZ_FNTI01000001.1"/>
</dbReference>
<name>A0A1M7KGK3_9BRAD</name>
<accession>A0A1M7KGK3</accession>
<dbReference type="AlphaFoldDB" id="A0A1M7KGK3"/>
<dbReference type="InterPro" id="IPR011008">
    <property type="entry name" value="Dimeric_a/b-barrel"/>
</dbReference>
<dbReference type="PANTHER" id="PTHR33606">
    <property type="entry name" value="PROTEIN YCII"/>
    <property type="match status" value="1"/>
</dbReference>
<protein>
    <recommendedName>
        <fullName evidence="2">YCII-related domain-containing protein</fullName>
    </recommendedName>
</protein>
<dbReference type="EMBL" id="FNTI01000001">
    <property type="protein sequence ID" value="SEB94135.1"/>
    <property type="molecule type" value="Genomic_DNA"/>
</dbReference>
<dbReference type="PANTHER" id="PTHR33606:SF3">
    <property type="entry name" value="PROTEIN YCII"/>
    <property type="match status" value="1"/>
</dbReference>
<organism evidence="3 4">
    <name type="scientific">Bradyrhizobium lablabi</name>
    <dbReference type="NCBI Taxonomy" id="722472"/>
    <lineage>
        <taxon>Bacteria</taxon>
        <taxon>Pseudomonadati</taxon>
        <taxon>Pseudomonadota</taxon>
        <taxon>Alphaproteobacteria</taxon>
        <taxon>Hyphomicrobiales</taxon>
        <taxon>Nitrobacteraceae</taxon>
        <taxon>Bradyrhizobium</taxon>
    </lineage>
</organism>
<proteinExistence type="inferred from homology"/>
<evidence type="ECO:0000259" key="2">
    <source>
        <dbReference type="Pfam" id="PF03795"/>
    </source>
</evidence>
<dbReference type="OrthoDB" id="2293521at2"/>
<dbReference type="InterPro" id="IPR051807">
    <property type="entry name" value="Sec-metab_biosynth-assoc"/>
</dbReference>
<dbReference type="Gene3D" id="3.30.70.1060">
    <property type="entry name" value="Dimeric alpha+beta barrel"/>
    <property type="match status" value="1"/>
</dbReference>
<sequence length="95" mass="10281">MLFAIHALDREGALPTRLANYDAHKAFLGDTSRFGVKIVMSGPLVSDDGEGMIGSLFLIEAPGRAEVETFNRADPFAAAGIWEKVTITGFIRRQG</sequence>
<dbReference type="SUPFAM" id="SSF54909">
    <property type="entry name" value="Dimeric alpha+beta barrel"/>
    <property type="match status" value="1"/>
</dbReference>
<dbReference type="InterPro" id="IPR005545">
    <property type="entry name" value="YCII"/>
</dbReference>
<evidence type="ECO:0000313" key="3">
    <source>
        <dbReference type="EMBL" id="SEB94135.1"/>
    </source>
</evidence>
<dbReference type="Pfam" id="PF03795">
    <property type="entry name" value="YCII"/>
    <property type="match status" value="1"/>
</dbReference>